<feature type="transmembrane region" description="Helical" evidence="1">
    <location>
        <begin position="31"/>
        <end position="49"/>
    </location>
</feature>
<organism evidence="2 3">
    <name type="scientific">Plasmopara halstedii</name>
    <name type="common">Downy mildew of sunflower</name>
    <dbReference type="NCBI Taxonomy" id="4781"/>
    <lineage>
        <taxon>Eukaryota</taxon>
        <taxon>Sar</taxon>
        <taxon>Stramenopiles</taxon>
        <taxon>Oomycota</taxon>
        <taxon>Peronosporomycetes</taxon>
        <taxon>Peronosporales</taxon>
        <taxon>Peronosporaceae</taxon>
        <taxon>Plasmopara</taxon>
    </lineage>
</organism>
<sequence length="76" mass="8957">MVSNSIKMAFVRTKRHLATNSIKMAFIRTKLYLALVVSSLYPFLYPNNLRDTRMTRNKMGRFTRSRVNYIINALLK</sequence>
<evidence type="ECO:0000313" key="2">
    <source>
        <dbReference type="EMBL" id="CEG38651.1"/>
    </source>
</evidence>
<accession>A0A0N7L4H0</accession>
<dbReference type="AlphaFoldDB" id="A0A0N7L4H0"/>
<proteinExistence type="predicted"/>
<protein>
    <submittedName>
        <fullName evidence="2">Uncharacterized protein</fullName>
    </submittedName>
</protein>
<reference evidence="3" key="1">
    <citation type="submission" date="2014-09" db="EMBL/GenBank/DDBJ databases">
        <authorList>
            <person name="Sharma Rahul"/>
            <person name="Thines Marco"/>
        </authorList>
    </citation>
    <scope>NUCLEOTIDE SEQUENCE [LARGE SCALE GENOMIC DNA]</scope>
</reference>
<evidence type="ECO:0000256" key="1">
    <source>
        <dbReference type="SAM" id="Phobius"/>
    </source>
</evidence>
<dbReference type="Proteomes" id="UP000054928">
    <property type="component" value="Unassembled WGS sequence"/>
</dbReference>
<dbReference type="EMBL" id="CCYD01000322">
    <property type="protein sequence ID" value="CEG38651.1"/>
    <property type="molecule type" value="Genomic_DNA"/>
</dbReference>
<keyword evidence="1" id="KW-0812">Transmembrane</keyword>
<keyword evidence="3" id="KW-1185">Reference proteome</keyword>
<dbReference type="GeneID" id="36410358"/>
<dbReference type="RefSeq" id="XP_024575020.1">
    <property type="nucleotide sequence ID" value="XM_024724110.2"/>
</dbReference>
<keyword evidence="1" id="KW-0472">Membrane</keyword>
<evidence type="ECO:0000313" key="3">
    <source>
        <dbReference type="Proteomes" id="UP000054928"/>
    </source>
</evidence>
<keyword evidence="1" id="KW-1133">Transmembrane helix</keyword>
<name>A0A0N7L4H0_PLAHL</name>